<evidence type="ECO:0000313" key="2">
    <source>
        <dbReference type="Proteomes" id="UP000269945"/>
    </source>
</evidence>
<dbReference type="AlphaFoldDB" id="A0A9X9M3Z0"/>
<reference evidence="1 2" key="1">
    <citation type="submission" date="2018-10" db="EMBL/GenBank/DDBJ databases">
        <authorList>
            <person name="Ekblom R."/>
            <person name="Jareborg N."/>
        </authorList>
    </citation>
    <scope>NUCLEOTIDE SEQUENCE [LARGE SCALE GENOMIC DNA]</scope>
    <source>
        <tissue evidence="1">Muscle</tissue>
    </source>
</reference>
<accession>A0A9X9M3Z0</accession>
<protein>
    <submittedName>
        <fullName evidence="1">Uncharacterized protein</fullName>
    </submittedName>
</protein>
<comment type="caution">
    <text evidence="1">The sequence shown here is derived from an EMBL/GenBank/DDBJ whole genome shotgun (WGS) entry which is preliminary data.</text>
</comment>
<keyword evidence="2" id="KW-1185">Reference proteome</keyword>
<evidence type="ECO:0000313" key="1">
    <source>
        <dbReference type="EMBL" id="VCX31654.1"/>
    </source>
</evidence>
<dbReference type="Proteomes" id="UP000269945">
    <property type="component" value="Unassembled WGS sequence"/>
</dbReference>
<name>A0A9X9M3Z0_GULGU</name>
<organism evidence="1 2">
    <name type="scientific">Gulo gulo</name>
    <name type="common">Wolverine</name>
    <name type="synonym">Gluton</name>
    <dbReference type="NCBI Taxonomy" id="48420"/>
    <lineage>
        <taxon>Eukaryota</taxon>
        <taxon>Metazoa</taxon>
        <taxon>Chordata</taxon>
        <taxon>Craniata</taxon>
        <taxon>Vertebrata</taxon>
        <taxon>Euteleostomi</taxon>
        <taxon>Mammalia</taxon>
        <taxon>Eutheria</taxon>
        <taxon>Laurasiatheria</taxon>
        <taxon>Carnivora</taxon>
        <taxon>Caniformia</taxon>
        <taxon>Musteloidea</taxon>
        <taxon>Mustelidae</taxon>
        <taxon>Guloninae</taxon>
        <taxon>Gulo</taxon>
    </lineage>
</organism>
<dbReference type="EMBL" id="CYRY02041994">
    <property type="protein sequence ID" value="VCX31654.1"/>
    <property type="molecule type" value="Genomic_DNA"/>
</dbReference>
<proteinExistence type="predicted"/>
<gene>
    <name evidence="1" type="ORF">BN2614_LOCUS2</name>
</gene>
<sequence>MCSLIHFGGKVAAASGAVFLPRFLLGKRPGASMSISCLTQITCSSRDQSHAKKLCPIL</sequence>